<sequence length="431" mass="49698">MEDDIFKETIKDKVFGEFSFDHFPFFEKNKYDIVDIRDLTCKHLVEELDEYEPDLDKLDRTINMMSKIFEVHLIQTFDNNINTNNNEDIDMSENHIITYLSSDIEKLSKLFAAFSTEIIHCHDHGMIDLRPYKLASINTSVLSPGIFSRAGNQIRLSQIINHMESFLNNTSFVDEYNKRNHKIASNTDAFNIMINSIATYSIPFGACSPTFDNTQLDKNISFAQLLYRIIGGNDKIKQRNSDRFDPAVLPSLTEIHSHTTIKFIPLDHRELVFKFEKGKLLITKLYIHPHWIETLWNLVMLEMRSKCEPIVSTMICFYTGVLKTEKDFNLAYQLGIIYSGPVTFNQFHEIICKISEVCHYNSTLKGTRDVRNLISTVNASKSNTILQLYIISGENVLIRMINISAIIILLLTVVQTVMSVLSYIVSIEQMS</sequence>
<gene>
    <name evidence="2" type="ORF">C2G38_2157982</name>
</gene>
<name>A0A397W4F4_9GLOM</name>
<dbReference type="Proteomes" id="UP000266673">
    <property type="component" value="Unassembled WGS sequence"/>
</dbReference>
<comment type="caution">
    <text evidence="2">The sequence shown here is derived from an EMBL/GenBank/DDBJ whole genome shotgun (WGS) entry which is preliminary data.</text>
</comment>
<dbReference type="EMBL" id="QKWP01000066">
    <property type="protein sequence ID" value="RIB28437.1"/>
    <property type="molecule type" value="Genomic_DNA"/>
</dbReference>
<dbReference type="AlphaFoldDB" id="A0A397W4F4"/>
<keyword evidence="3" id="KW-1185">Reference proteome</keyword>
<evidence type="ECO:0000256" key="1">
    <source>
        <dbReference type="SAM" id="Phobius"/>
    </source>
</evidence>
<proteinExistence type="predicted"/>
<keyword evidence="1" id="KW-0472">Membrane</keyword>
<protein>
    <submittedName>
        <fullName evidence="2">Uncharacterized protein</fullName>
    </submittedName>
</protein>
<keyword evidence="1" id="KW-1133">Transmembrane helix</keyword>
<feature type="transmembrane region" description="Helical" evidence="1">
    <location>
        <begin position="403"/>
        <end position="425"/>
    </location>
</feature>
<evidence type="ECO:0000313" key="3">
    <source>
        <dbReference type="Proteomes" id="UP000266673"/>
    </source>
</evidence>
<reference evidence="2 3" key="1">
    <citation type="submission" date="2018-06" db="EMBL/GenBank/DDBJ databases">
        <title>Comparative genomics reveals the genomic features of Rhizophagus irregularis, R. cerebriforme, R. diaphanum and Gigaspora rosea, and their symbiotic lifestyle signature.</title>
        <authorList>
            <person name="Morin E."/>
            <person name="San Clemente H."/>
            <person name="Chen E.C.H."/>
            <person name="De La Providencia I."/>
            <person name="Hainaut M."/>
            <person name="Kuo A."/>
            <person name="Kohler A."/>
            <person name="Murat C."/>
            <person name="Tang N."/>
            <person name="Roy S."/>
            <person name="Loubradou J."/>
            <person name="Henrissat B."/>
            <person name="Grigoriev I.V."/>
            <person name="Corradi N."/>
            <person name="Roux C."/>
            <person name="Martin F.M."/>
        </authorList>
    </citation>
    <scope>NUCLEOTIDE SEQUENCE [LARGE SCALE GENOMIC DNA]</scope>
    <source>
        <strain evidence="2 3">DAOM 194757</strain>
    </source>
</reference>
<keyword evidence="1" id="KW-0812">Transmembrane</keyword>
<evidence type="ECO:0000313" key="2">
    <source>
        <dbReference type="EMBL" id="RIB28437.1"/>
    </source>
</evidence>
<dbReference type="OrthoDB" id="2356035at2759"/>
<organism evidence="2 3">
    <name type="scientific">Gigaspora rosea</name>
    <dbReference type="NCBI Taxonomy" id="44941"/>
    <lineage>
        <taxon>Eukaryota</taxon>
        <taxon>Fungi</taxon>
        <taxon>Fungi incertae sedis</taxon>
        <taxon>Mucoromycota</taxon>
        <taxon>Glomeromycotina</taxon>
        <taxon>Glomeromycetes</taxon>
        <taxon>Diversisporales</taxon>
        <taxon>Gigasporaceae</taxon>
        <taxon>Gigaspora</taxon>
    </lineage>
</organism>
<accession>A0A397W4F4</accession>